<name>M4C5D5_HYAAE</name>
<sequence length="100" mass="11653">MVRVWLRPCVSAMTALGRRASPTAGLRREEVLKVVVSVVSWTRRFVRSLKVMTRKMRMRKRTQTLVLLSGPGSLSERWLSGTRRREATMRRMLGMPLRLR</sequence>
<protein>
    <submittedName>
        <fullName evidence="1">Uncharacterized protein</fullName>
    </submittedName>
</protein>
<dbReference type="EMBL" id="JH598336">
    <property type="status" value="NOT_ANNOTATED_CDS"/>
    <property type="molecule type" value="Genomic_DNA"/>
</dbReference>
<dbReference type="Proteomes" id="UP000011713">
    <property type="component" value="Unassembled WGS sequence"/>
</dbReference>
<dbReference type="EnsemblProtists" id="HpaT814310">
    <property type="protein sequence ID" value="HpaP814310"/>
    <property type="gene ID" value="HpaG814310"/>
</dbReference>
<organism evidence="1 2">
    <name type="scientific">Hyaloperonospora arabidopsidis (strain Emoy2)</name>
    <name type="common">Downy mildew agent</name>
    <name type="synonym">Peronospora arabidopsidis</name>
    <dbReference type="NCBI Taxonomy" id="559515"/>
    <lineage>
        <taxon>Eukaryota</taxon>
        <taxon>Sar</taxon>
        <taxon>Stramenopiles</taxon>
        <taxon>Oomycota</taxon>
        <taxon>Peronosporomycetes</taxon>
        <taxon>Peronosporales</taxon>
        <taxon>Peronosporaceae</taxon>
        <taxon>Hyaloperonospora</taxon>
    </lineage>
</organism>
<dbReference type="AlphaFoldDB" id="M4C5D5"/>
<evidence type="ECO:0000313" key="2">
    <source>
        <dbReference type="Proteomes" id="UP000011713"/>
    </source>
</evidence>
<keyword evidence="2" id="KW-1185">Reference proteome</keyword>
<dbReference type="InParanoid" id="M4C5D5"/>
<reference evidence="1" key="2">
    <citation type="submission" date="2015-06" db="UniProtKB">
        <authorList>
            <consortium name="EnsemblProtists"/>
        </authorList>
    </citation>
    <scope>IDENTIFICATION</scope>
    <source>
        <strain evidence="1">Emoy2</strain>
    </source>
</reference>
<evidence type="ECO:0000313" key="1">
    <source>
        <dbReference type="EnsemblProtists" id="HpaP814310"/>
    </source>
</evidence>
<dbReference type="HOGENOM" id="CLU_2311568_0_0_1"/>
<reference evidence="2" key="1">
    <citation type="journal article" date="2010" name="Science">
        <title>Signatures of adaptation to obligate biotrophy in the Hyaloperonospora arabidopsidis genome.</title>
        <authorList>
            <person name="Baxter L."/>
            <person name="Tripathy S."/>
            <person name="Ishaque N."/>
            <person name="Boot N."/>
            <person name="Cabral A."/>
            <person name="Kemen E."/>
            <person name="Thines M."/>
            <person name="Ah-Fong A."/>
            <person name="Anderson R."/>
            <person name="Badejoko W."/>
            <person name="Bittner-Eddy P."/>
            <person name="Boore J.L."/>
            <person name="Chibucos M.C."/>
            <person name="Coates M."/>
            <person name="Dehal P."/>
            <person name="Delehaunty K."/>
            <person name="Dong S."/>
            <person name="Downton P."/>
            <person name="Dumas B."/>
            <person name="Fabro G."/>
            <person name="Fronick C."/>
            <person name="Fuerstenberg S.I."/>
            <person name="Fulton L."/>
            <person name="Gaulin E."/>
            <person name="Govers F."/>
            <person name="Hughes L."/>
            <person name="Humphray S."/>
            <person name="Jiang R.H."/>
            <person name="Judelson H."/>
            <person name="Kamoun S."/>
            <person name="Kyung K."/>
            <person name="Meijer H."/>
            <person name="Minx P."/>
            <person name="Morris P."/>
            <person name="Nelson J."/>
            <person name="Phuntumart V."/>
            <person name="Qutob D."/>
            <person name="Rehmany A."/>
            <person name="Rougon-Cardoso A."/>
            <person name="Ryden P."/>
            <person name="Torto-Alalibo T."/>
            <person name="Studholme D."/>
            <person name="Wang Y."/>
            <person name="Win J."/>
            <person name="Wood J."/>
            <person name="Clifton S.W."/>
            <person name="Rogers J."/>
            <person name="Van den Ackerveken G."/>
            <person name="Jones J.D."/>
            <person name="McDowell J.M."/>
            <person name="Beynon J."/>
            <person name="Tyler B.M."/>
        </authorList>
    </citation>
    <scope>NUCLEOTIDE SEQUENCE [LARGE SCALE GENOMIC DNA]</scope>
    <source>
        <strain evidence="2">Emoy2</strain>
    </source>
</reference>
<proteinExistence type="predicted"/>
<dbReference type="VEuPathDB" id="FungiDB:HpaG814310"/>
<accession>M4C5D5</accession>